<accession>B0DC34</accession>
<dbReference type="KEGG" id="lbc:LACBIDRAFT_298024"/>
<dbReference type="STRING" id="486041.B0DC34"/>
<dbReference type="GeneID" id="6077280"/>
<organism evidence="3">
    <name type="scientific">Laccaria bicolor (strain S238N-H82 / ATCC MYA-4686)</name>
    <name type="common">Bicoloured deceiver</name>
    <name type="synonym">Laccaria laccata var. bicolor</name>
    <dbReference type="NCBI Taxonomy" id="486041"/>
    <lineage>
        <taxon>Eukaryota</taxon>
        <taxon>Fungi</taxon>
        <taxon>Dikarya</taxon>
        <taxon>Basidiomycota</taxon>
        <taxon>Agaricomycotina</taxon>
        <taxon>Agaricomycetes</taxon>
        <taxon>Agaricomycetidae</taxon>
        <taxon>Agaricales</taxon>
        <taxon>Agaricineae</taxon>
        <taxon>Hydnangiaceae</taxon>
        <taxon>Laccaria</taxon>
    </lineage>
</organism>
<dbReference type="Proteomes" id="UP000001194">
    <property type="component" value="Unassembled WGS sequence"/>
</dbReference>
<dbReference type="HOGENOM" id="CLU_039761_0_1_1"/>
<proteinExistence type="predicted"/>
<dbReference type="OrthoDB" id="2993821at2759"/>
<sequence>MVAEDTAQTRGVGTISTLLSNEGMLLPRDFIRKTLSTYAPDGLSHRFPGANRVRRSALVAIGPNHQHHADGHEKLNAQALGMGGVGLNIYGIKDQWSSFLLHLVVLPNNRLASTIGHVYLDCVKKYGAVCITFIVDKGSETGYIYAHQTGLRETYAPDIDSDQFPPAQHVRSVHNTPIEGLWHWFVTLFGIDIKEVIQQGKVTGIYNPGNPIHPQLFNWIWPQILQHQLDKFVEYWNNHKIRYQSTNTYDSDPSPYLMD</sequence>
<dbReference type="InParanoid" id="B0DC34"/>
<name>B0DC34_LACBS</name>
<keyword evidence="3" id="KW-1185">Reference proteome</keyword>
<dbReference type="EMBL" id="DS547103">
    <property type="protein sequence ID" value="EDR07666.1"/>
    <property type="molecule type" value="Genomic_DNA"/>
</dbReference>
<evidence type="ECO:0000313" key="2">
    <source>
        <dbReference type="EMBL" id="EDR07666.1"/>
    </source>
</evidence>
<evidence type="ECO:0000313" key="3">
    <source>
        <dbReference type="Proteomes" id="UP000001194"/>
    </source>
</evidence>
<dbReference type="InterPro" id="IPR058913">
    <property type="entry name" value="Integrase_dom_put"/>
</dbReference>
<dbReference type="AlphaFoldDB" id="B0DC34"/>
<evidence type="ECO:0000259" key="1">
    <source>
        <dbReference type="Pfam" id="PF24764"/>
    </source>
</evidence>
<dbReference type="PANTHER" id="PTHR46177">
    <property type="entry name" value="INTEGRASE CATALYTIC DOMAIN-CONTAINING PROTEIN"/>
    <property type="match status" value="1"/>
</dbReference>
<gene>
    <name evidence="2" type="ORF">LACBIDRAFT_298024</name>
</gene>
<protein>
    <submittedName>
        <fullName evidence="2">Predicted protein</fullName>
    </submittedName>
</protein>
<dbReference type="RefSeq" id="XP_001881455.1">
    <property type="nucleotide sequence ID" value="XM_001881420.1"/>
</dbReference>
<dbReference type="PANTHER" id="PTHR46177:SF1">
    <property type="entry name" value="INTEGRASE CATALYTIC DOMAIN-CONTAINING PROTEIN"/>
    <property type="match status" value="1"/>
</dbReference>
<dbReference type="Pfam" id="PF24764">
    <property type="entry name" value="rva_4"/>
    <property type="match status" value="1"/>
</dbReference>
<reference evidence="2 3" key="1">
    <citation type="journal article" date="2008" name="Nature">
        <title>The genome of Laccaria bicolor provides insights into mycorrhizal symbiosis.</title>
        <authorList>
            <person name="Martin F."/>
            <person name="Aerts A."/>
            <person name="Ahren D."/>
            <person name="Brun A."/>
            <person name="Danchin E.G.J."/>
            <person name="Duchaussoy F."/>
            <person name="Gibon J."/>
            <person name="Kohler A."/>
            <person name="Lindquist E."/>
            <person name="Pereda V."/>
            <person name="Salamov A."/>
            <person name="Shapiro H.J."/>
            <person name="Wuyts J."/>
            <person name="Blaudez D."/>
            <person name="Buee M."/>
            <person name="Brokstein P."/>
            <person name="Canbaeck B."/>
            <person name="Cohen D."/>
            <person name="Courty P.E."/>
            <person name="Coutinho P.M."/>
            <person name="Delaruelle C."/>
            <person name="Detter J.C."/>
            <person name="Deveau A."/>
            <person name="DiFazio S."/>
            <person name="Duplessis S."/>
            <person name="Fraissinet-Tachet L."/>
            <person name="Lucic E."/>
            <person name="Frey-Klett P."/>
            <person name="Fourrey C."/>
            <person name="Feussner I."/>
            <person name="Gay G."/>
            <person name="Grimwood J."/>
            <person name="Hoegger P.J."/>
            <person name="Jain P."/>
            <person name="Kilaru S."/>
            <person name="Labbe J."/>
            <person name="Lin Y.C."/>
            <person name="Legue V."/>
            <person name="Le Tacon F."/>
            <person name="Marmeisse R."/>
            <person name="Melayah D."/>
            <person name="Montanini B."/>
            <person name="Muratet M."/>
            <person name="Nehls U."/>
            <person name="Niculita-Hirzel H."/>
            <person name="Oudot-Le Secq M.P."/>
            <person name="Peter M."/>
            <person name="Quesneville H."/>
            <person name="Rajashekar B."/>
            <person name="Reich M."/>
            <person name="Rouhier N."/>
            <person name="Schmutz J."/>
            <person name="Yin T."/>
            <person name="Chalot M."/>
            <person name="Henrissat B."/>
            <person name="Kuees U."/>
            <person name="Lucas S."/>
            <person name="Van de Peer Y."/>
            <person name="Podila G.K."/>
            <person name="Polle A."/>
            <person name="Pukkila P.J."/>
            <person name="Richardson P.M."/>
            <person name="Rouze P."/>
            <person name="Sanders I.R."/>
            <person name="Stajich J.E."/>
            <person name="Tunlid A."/>
            <person name="Tuskan G."/>
            <person name="Grigoriev I.V."/>
        </authorList>
    </citation>
    <scope>NUCLEOTIDE SEQUENCE [LARGE SCALE GENOMIC DNA]</scope>
    <source>
        <strain evidence="3">S238N-H82 / ATCC MYA-4686</strain>
    </source>
</reference>
<feature type="domain" description="Integrase core" evidence="1">
    <location>
        <begin position="62"/>
        <end position="248"/>
    </location>
</feature>